<dbReference type="Proteomes" id="UP000245911">
    <property type="component" value="Unassembled WGS sequence"/>
</dbReference>
<keyword evidence="3" id="KW-1185">Reference proteome</keyword>
<feature type="signal peptide" evidence="1">
    <location>
        <begin position="1"/>
        <end position="18"/>
    </location>
</feature>
<reference evidence="2 3" key="1">
    <citation type="submission" date="2018-04" db="EMBL/GenBank/DDBJ databases">
        <title>Pararhodobacter oceanense sp. nov., isolated from marine intertidal sediment.</title>
        <authorList>
            <person name="Wang X.-L."/>
            <person name="Du Z.-J."/>
        </authorList>
    </citation>
    <scope>NUCLEOTIDE SEQUENCE [LARGE SCALE GENOMIC DNA]</scope>
    <source>
        <strain evidence="2 3">AM505</strain>
    </source>
</reference>
<feature type="chain" id="PRO_5015700846" description="DUF1794 domain-containing protein" evidence="1">
    <location>
        <begin position="19"/>
        <end position="152"/>
    </location>
</feature>
<evidence type="ECO:0008006" key="4">
    <source>
        <dbReference type="Google" id="ProtNLM"/>
    </source>
</evidence>
<evidence type="ECO:0000313" key="3">
    <source>
        <dbReference type="Proteomes" id="UP000245911"/>
    </source>
</evidence>
<gene>
    <name evidence="2" type="ORF">DDE20_05045</name>
</gene>
<dbReference type="RefSeq" id="WP_116557385.1">
    <property type="nucleotide sequence ID" value="NZ_QDKM01000002.1"/>
</dbReference>
<accession>A0A2T8HVR3</accession>
<name>A0A2T8HVR3_9RHOB</name>
<keyword evidence="1" id="KW-0732">Signal</keyword>
<dbReference type="OrthoDB" id="7864873at2"/>
<organism evidence="2 3">
    <name type="scientific">Pararhodobacter oceanensis</name>
    <dbReference type="NCBI Taxonomy" id="2172121"/>
    <lineage>
        <taxon>Bacteria</taxon>
        <taxon>Pseudomonadati</taxon>
        <taxon>Pseudomonadota</taxon>
        <taxon>Alphaproteobacteria</taxon>
        <taxon>Rhodobacterales</taxon>
        <taxon>Paracoccaceae</taxon>
        <taxon>Pararhodobacter</taxon>
    </lineage>
</organism>
<dbReference type="AlphaFoldDB" id="A0A2T8HVR3"/>
<protein>
    <recommendedName>
        <fullName evidence="4">DUF1794 domain-containing protein</fullName>
    </recommendedName>
</protein>
<evidence type="ECO:0000256" key="1">
    <source>
        <dbReference type="SAM" id="SignalP"/>
    </source>
</evidence>
<comment type="caution">
    <text evidence="2">The sequence shown here is derived from an EMBL/GenBank/DDBJ whole genome shotgun (WGS) entry which is preliminary data.</text>
</comment>
<proteinExistence type="predicted"/>
<dbReference type="EMBL" id="QDKM01000002">
    <property type="protein sequence ID" value="PVH29501.1"/>
    <property type="molecule type" value="Genomic_DNA"/>
</dbReference>
<sequence length="152" mass="16728">MRLWIALMLALLAAPLQAFSLDAFEGRWRGEGGMVLNAEPEQRFRCRIRLRAIDPGQSFFTGRCATSQAAQSFTYMLFETSDGGLRAENTASVESNLPAVMQGQASEGLLRLHAEEDAMFELQLTAGALQFRIEGEGDQGFARGIAHLTRSE</sequence>
<evidence type="ECO:0000313" key="2">
    <source>
        <dbReference type="EMBL" id="PVH29501.1"/>
    </source>
</evidence>